<dbReference type="InterPro" id="IPR007242">
    <property type="entry name" value="Atg12"/>
</dbReference>
<evidence type="ECO:0000256" key="7">
    <source>
        <dbReference type="ARBA" id="ARBA00022927"/>
    </source>
</evidence>
<dbReference type="GO" id="GO:0000421">
    <property type="term" value="C:autophagosome membrane"/>
    <property type="evidence" value="ECO:0007669"/>
    <property type="project" value="TreeGrafter"/>
</dbReference>
<keyword evidence="6 10" id="KW-0833">Ubl conjugation pathway</keyword>
<dbReference type="GO" id="GO:0034274">
    <property type="term" value="C:Atg12-Atg5-Atg16 complex"/>
    <property type="evidence" value="ECO:0007669"/>
    <property type="project" value="TreeGrafter"/>
</dbReference>
<dbReference type="GO" id="GO:0034727">
    <property type="term" value="P:piecemeal microautophagy of the nucleus"/>
    <property type="evidence" value="ECO:0007669"/>
    <property type="project" value="TreeGrafter"/>
</dbReference>
<dbReference type="PANTHER" id="PTHR13385:SF0">
    <property type="entry name" value="UBIQUITIN-LIKE PROTEIN ATG12"/>
    <property type="match status" value="1"/>
</dbReference>
<dbReference type="SUPFAM" id="SSF54236">
    <property type="entry name" value="Ubiquitin-like"/>
    <property type="match status" value="1"/>
</dbReference>
<name>A0A6A6S4Y1_9PLEO</name>
<evidence type="ECO:0000256" key="10">
    <source>
        <dbReference type="RuleBase" id="RU361201"/>
    </source>
</evidence>
<evidence type="ECO:0000256" key="3">
    <source>
        <dbReference type="ARBA" id="ARBA00015875"/>
    </source>
</evidence>
<dbReference type="CDD" id="cd01612">
    <property type="entry name" value="Ubl_ATG12"/>
    <property type="match status" value="1"/>
</dbReference>
<evidence type="ECO:0000256" key="5">
    <source>
        <dbReference type="ARBA" id="ARBA00022499"/>
    </source>
</evidence>
<dbReference type="GO" id="GO:0000422">
    <property type="term" value="P:autophagy of mitochondrion"/>
    <property type="evidence" value="ECO:0007669"/>
    <property type="project" value="TreeGrafter"/>
</dbReference>
<accession>A0A6A6S4Y1</accession>
<gene>
    <name evidence="12" type="ORF">P280DRAFT_467956</name>
</gene>
<organism evidence="12 13">
    <name type="scientific">Massarina eburnea CBS 473.64</name>
    <dbReference type="NCBI Taxonomy" id="1395130"/>
    <lineage>
        <taxon>Eukaryota</taxon>
        <taxon>Fungi</taxon>
        <taxon>Dikarya</taxon>
        <taxon>Ascomycota</taxon>
        <taxon>Pezizomycotina</taxon>
        <taxon>Dothideomycetes</taxon>
        <taxon>Pleosporomycetidae</taxon>
        <taxon>Pleosporales</taxon>
        <taxon>Massarineae</taxon>
        <taxon>Massarinaceae</taxon>
        <taxon>Massarina</taxon>
    </lineage>
</organism>
<keyword evidence="7 10" id="KW-0653">Protein transport</keyword>
<evidence type="ECO:0000256" key="11">
    <source>
        <dbReference type="SAM" id="MobiDB-lite"/>
    </source>
</evidence>
<dbReference type="OrthoDB" id="10003551at2759"/>
<dbReference type="GO" id="GO:0015031">
    <property type="term" value="P:protein transport"/>
    <property type="evidence" value="ECO:0007669"/>
    <property type="project" value="UniProtKB-KW"/>
</dbReference>
<keyword evidence="9 10" id="KW-0472">Membrane</keyword>
<evidence type="ECO:0000256" key="2">
    <source>
        <dbReference type="ARBA" id="ARBA00007778"/>
    </source>
</evidence>
<dbReference type="GO" id="GO:0034045">
    <property type="term" value="C:phagophore assembly site membrane"/>
    <property type="evidence" value="ECO:0007669"/>
    <property type="project" value="UniProtKB-SubCell"/>
</dbReference>
<comment type="function">
    <text evidence="10">Ubiquitin-like protein involved in cytoplasm to vacuole transport (Cvt), autophagy vesicles formation, mitophagy, and nucleophagy.</text>
</comment>
<sequence length="139" mass="15290">MSGSKSPSPEERLPEEEDNAEAPLTMAASVVLEHLPRDASKALEEAGDVGLKKVTIRLQPIGSAPHLKQRVFKISANQRFEVIVRSLRKKLGVKDHESVFCYIGNVFSPALDEVVANLWRCFKQGEELVVGYALSPSFG</sequence>
<keyword evidence="13" id="KW-1185">Reference proteome</keyword>
<keyword evidence="8 10" id="KW-0072">Autophagy</keyword>
<proteinExistence type="inferred from homology"/>
<evidence type="ECO:0000256" key="9">
    <source>
        <dbReference type="ARBA" id="ARBA00023136"/>
    </source>
</evidence>
<feature type="region of interest" description="Disordered" evidence="11">
    <location>
        <begin position="1"/>
        <end position="21"/>
    </location>
</feature>
<dbReference type="GO" id="GO:0000045">
    <property type="term" value="P:autophagosome assembly"/>
    <property type="evidence" value="ECO:0007669"/>
    <property type="project" value="InterPro"/>
</dbReference>
<dbReference type="Pfam" id="PF04110">
    <property type="entry name" value="APG12"/>
    <property type="match status" value="1"/>
</dbReference>
<dbReference type="InterPro" id="IPR029071">
    <property type="entry name" value="Ubiquitin-like_domsf"/>
</dbReference>
<protein>
    <recommendedName>
        <fullName evidence="3 10">Ubiquitin-like protein ATG12</fullName>
    </recommendedName>
</protein>
<keyword evidence="5 10" id="KW-1017">Isopeptide bond</keyword>
<comment type="similarity">
    <text evidence="2 10">Belongs to the ATG12 family.</text>
</comment>
<dbReference type="GO" id="GO:0019776">
    <property type="term" value="F:Atg8-family ligase activity"/>
    <property type="evidence" value="ECO:0007669"/>
    <property type="project" value="TreeGrafter"/>
</dbReference>
<dbReference type="Proteomes" id="UP000799753">
    <property type="component" value="Unassembled WGS sequence"/>
</dbReference>
<comment type="subcellular location">
    <subcellularLocation>
        <location evidence="1 10">Preautophagosomal structure membrane</location>
        <topology evidence="1 10">Peripheral membrane protein</topology>
    </subcellularLocation>
</comment>
<evidence type="ECO:0000256" key="8">
    <source>
        <dbReference type="ARBA" id="ARBA00023006"/>
    </source>
</evidence>
<dbReference type="GO" id="GO:0061723">
    <property type="term" value="P:glycophagy"/>
    <property type="evidence" value="ECO:0007669"/>
    <property type="project" value="TreeGrafter"/>
</dbReference>
<comment type="subunit">
    <text evidence="10">Forms a conjugate with ATG5.</text>
</comment>
<dbReference type="FunFam" id="3.10.20.90:FF:000148">
    <property type="entry name" value="Ubiquitin-like protein ATG12"/>
    <property type="match status" value="1"/>
</dbReference>
<evidence type="ECO:0000313" key="13">
    <source>
        <dbReference type="Proteomes" id="UP000799753"/>
    </source>
</evidence>
<dbReference type="PANTHER" id="PTHR13385">
    <property type="entry name" value="AUTOPHAGY PROTEIN 12"/>
    <property type="match status" value="1"/>
</dbReference>
<evidence type="ECO:0000256" key="1">
    <source>
        <dbReference type="ARBA" id="ARBA00004623"/>
    </source>
</evidence>
<dbReference type="AlphaFoldDB" id="A0A6A6S4Y1"/>
<dbReference type="EMBL" id="MU006781">
    <property type="protein sequence ID" value="KAF2642630.1"/>
    <property type="molecule type" value="Genomic_DNA"/>
</dbReference>
<evidence type="ECO:0000313" key="12">
    <source>
        <dbReference type="EMBL" id="KAF2642630.1"/>
    </source>
</evidence>
<dbReference type="Gene3D" id="3.10.20.90">
    <property type="entry name" value="Phosphatidylinositol 3-kinase Catalytic Subunit, Chain A, domain 1"/>
    <property type="match status" value="1"/>
</dbReference>
<reference evidence="12" key="1">
    <citation type="journal article" date="2020" name="Stud. Mycol.">
        <title>101 Dothideomycetes genomes: a test case for predicting lifestyles and emergence of pathogens.</title>
        <authorList>
            <person name="Haridas S."/>
            <person name="Albert R."/>
            <person name="Binder M."/>
            <person name="Bloem J."/>
            <person name="Labutti K."/>
            <person name="Salamov A."/>
            <person name="Andreopoulos B."/>
            <person name="Baker S."/>
            <person name="Barry K."/>
            <person name="Bills G."/>
            <person name="Bluhm B."/>
            <person name="Cannon C."/>
            <person name="Castanera R."/>
            <person name="Culley D."/>
            <person name="Daum C."/>
            <person name="Ezra D."/>
            <person name="Gonzalez J."/>
            <person name="Henrissat B."/>
            <person name="Kuo A."/>
            <person name="Liang C."/>
            <person name="Lipzen A."/>
            <person name="Lutzoni F."/>
            <person name="Magnuson J."/>
            <person name="Mondo S."/>
            <person name="Nolan M."/>
            <person name="Ohm R."/>
            <person name="Pangilinan J."/>
            <person name="Park H.-J."/>
            <person name="Ramirez L."/>
            <person name="Alfaro M."/>
            <person name="Sun H."/>
            <person name="Tritt A."/>
            <person name="Yoshinaga Y."/>
            <person name="Zwiers L.-H."/>
            <person name="Turgeon B."/>
            <person name="Goodwin S."/>
            <person name="Spatafora J."/>
            <person name="Crous P."/>
            <person name="Grigoriev I."/>
        </authorList>
    </citation>
    <scope>NUCLEOTIDE SEQUENCE</scope>
    <source>
        <strain evidence="12">CBS 473.64</strain>
    </source>
</reference>
<evidence type="ECO:0000256" key="4">
    <source>
        <dbReference type="ARBA" id="ARBA00022448"/>
    </source>
</evidence>
<evidence type="ECO:0000256" key="6">
    <source>
        <dbReference type="ARBA" id="ARBA00022786"/>
    </source>
</evidence>
<keyword evidence="4 10" id="KW-0813">Transport</keyword>
<dbReference type="GO" id="GO:0097352">
    <property type="term" value="P:autophagosome maturation"/>
    <property type="evidence" value="ECO:0007669"/>
    <property type="project" value="TreeGrafter"/>
</dbReference>